<name>A0ABU0GWF8_9BACL</name>
<evidence type="ECO:0000313" key="2">
    <source>
        <dbReference type="Proteomes" id="UP001241988"/>
    </source>
</evidence>
<reference evidence="1 2" key="1">
    <citation type="submission" date="2023-07" db="EMBL/GenBank/DDBJ databases">
        <title>Genomic Encyclopedia of Type Strains, Phase IV (KMG-IV): sequencing the most valuable type-strain genomes for metagenomic binning, comparative biology and taxonomic classification.</title>
        <authorList>
            <person name="Goeker M."/>
        </authorList>
    </citation>
    <scope>NUCLEOTIDE SEQUENCE [LARGE SCALE GENOMIC DNA]</scope>
    <source>
        <strain evidence="1 2">DSM 16419</strain>
    </source>
</reference>
<accession>A0ABU0GWF8</accession>
<keyword evidence="2" id="KW-1185">Reference proteome</keyword>
<organism evidence="1 2">
    <name type="scientific">Planomicrobium stackebrandtii</name>
    <dbReference type="NCBI Taxonomy" id="253160"/>
    <lineage>
        <taxon>Bacteria</taxon>
        <taxon>Bacillati</taxon>
        <taxon>Bacillota</taxon>
        <taxon>Bacilli</taxon>
        <taxon>Bacillales</taxon>
        <taxon>Caryophanaceae</taxon>
        <taxon>Planomicrobium</taxon>
    </lineage>
</organism>
<proteinExistence type="predicted"/>
<protein>
    <submittedName>
        <fullName evidence="1">Uncharacterized protein</fullName>
    </submittedName>
</protein>
<gene>
    <name evidence="1" type="ORF">QOZ98_002537</name>
</gene>
<dbReference type="EMBL" id="JAUSWB010000006">
    <property type="protein sequence ID" value="MDQ0429709.1"/>
    <property type="molecule type" value="Genomic_DNA"/>
</dbReference>
<comment type="caution">
    <text evidence="1">The sequence shown here is derived from an EMBL/GenBank/DDBJ whole genome shotgun (WGS) entry which is preliminary data.</text>
</comment>
<sequence>MKGFLSLLGVTLIVGACGLILLSFYGNPLEKVISQERMYAYIETRQNDLPEIPPQNQMTTEIPEQAAFTTTAFTAIDNSCNRASLNDKSRLE</sequence>
<dbReference type="Proteomes" id="UP001241988">
    <property type="component" value="Unassembled WGS sequence"/>
</dbReference>
<evidence type="ECO:0000313" key="1">
    <source>
        <dbReference type="EMBL" id="MDQ0429709.1"/>
    </source>
</evidence>
<dbReference type="RefSeq" id="WP_308787762.1">
    <property type="nucleotide sequence ID" value="NZ_JAUSWB010000006.1"/>
</dbReference>
<dbReference type="PROSITE" id="PS51257">
    <property type="entry name" value="PROKAR_LIPOPROTEIN"/>
    <property type="match status" value="1"/>
</dbReference>